<dbReference type="PANTHER" id="PTHR33371">
    <property type="entry name" value="INTERMEMBRANE PHOSPHOLIPID TRANSPORT SYSTEM BINDING PROTEIN MLAD-RELATED"/>
    <property type="match status" value="1"/>
</dbReference>
<comment type="caution">
    <text evidence="4">The sequence shown here is derived from an EMBL/GenBank/DDBJ whole genome shotgun (WGS) entry which is preliminary data.</text>
</comment>
<keyword evidence="1" id="KW-0812">Transmembrane</keyword>
<reference evidence="4 5" key="1">
    <citation type="submission" date="2021-03" db="EMBL/GenBank/DDBJ databases">
        <title>Sequencing the genomes of 1000 actinobacteria strains.</title>
        <authorList>
            <person name="Klenk H.-P."/>
        </authorList>
    </citation>
    <scope>NUCLEOTIDE SEQUENCE [LARGE SCALE GENOMIC DNA]</scope>
    <source>
        <strain evidence="4 5">DSM 45516</strain>
    </source>
</reference>
<dbReference type="Pfam" id="PF11887">
    <property type="entry name" value="Mce4_CUP1"/>
    <property type="match status" value="1"/>
</dbReference>
<evidence type="ECO:0000313" key="4">
    <source>
        <dbReference type="EMBL" id="MBP2192945.1"/>
    </source>
</evidence>
<feature type="domain" description="Mce/MlaD" evidence="2">
    <location>
        <begin position="57"/>
        <end position="130"/>
    </location>
</feature>
<keyword evidence="5" id="KW-1185">Reference proteome</keyword>
<name>A0ABS4QML4_9NOCA</name>
<dbReference type="NCBIfam" id="TIGR00996">
    <property type="entry name" value="Mtu_fam_mce"/>
    <property type="match status" value="1"/>
</dbReference>
<gene>
    <name evidence="4" type="ORF">BJ987_005846</name>
</gene>
<dbReference type="Proteomes" id="UP001519325">
    <property type="component" value="Unassembled WGS sequence"/>
</dbReference>
<dbReference type="Pfam" id="PF02470">
    <property type="entry name" value="MlaD"/>
    <property type="match status" value="1"/>
</dbReference>
<keyword evidence="1" id="KW-0472">Membrane</keyword>
<dbReference type="EMBL" id="JAGGMR010000001">
    <property type="protein sequence ID" value="MBP2192945.1"/>
    <property type="molecule type" value="Genomic_DNA"/>
</dbReference>
<organism evidence="4 5">
    <name type="scientific">Nocardia goodfellowii</name>
    <dbReference type="NCBI Taxonomy" id="882446"/>
    <lineage>
        <taxon>Bacteria</taxon>
        <taxon>Bacillati</taxon>
        <taxon>Actinomycetota</taxon>
        <taxon>Actinomycetes</taxon>
        <taxon>Mycobacteriales</taxon>
        <taxon>Nocardiaceae</taxon>
        <taxon>Nocardia</taxon>
    </lineage>
</organism>
<dbReference type="PANTHER" id="PTHR33371:SF18">
    <property type="entry name" value="MCE-FAMILY PROTEIN MCE3C"/>
    <property type="match status" value="1"/>
</dbReference>
<dbReference type="InterPro" id="IPR005693">
    <property type="entry name" value="Mce"/>
</dbReference>
<feature type="transmembrane region" description="Helical" evidence="1">
    <location>
        <begin position="30"/>
        <end position="49"/>
    </location>
</feature>
<dbReference type="InterPro" id="IPR024516">
    <property type="entry name" value="Mce_C"/>
</dbReference>
<dbReference type="RefSeq" id="WP_307869791.1">
    <property type="nucleotide sequence ID" value="NZ_JAGGMR010000001.1"/>
</dbReference>
<dbReference type="InterPro" id="IPR052336">
    <property type="entry name" value="MlaD_Phospholipid_Transporter"/>
</dbReference>
<sequence>MQVNNMPLKWNLLRRSIFRRHQLEDFSRPWLGFAAIGLLVVAVAIVLVVNSLDIGQRRVEADFAQAAQLGVGDQVTVAGVPVGRVAGLRLAGDHVSATLSINNDVALGSNTTAAIKLTTLLGNRYVELRPAGSGTLARIPVAQTEVPYDLQSALSDATTTLDQVDADKVGQALTELSTQLQGVPQLVPSVMQNVKTLSGVIADRRDQIGTLLTSTAQLTTVVQNQRTSLDVLFTQGGELLRAVQAKRQAITQILTATRNLVNTLQPLAVNDQQEIQSLMSNLNQITGMLARHDDLFRNILQILPVTWRNWANLAGSGPEMEANATSGAFIDAFMCAVVARDPQVNLPPYSEDCK</sequence>
<evidence type="ECO:0000313" key="5">
    <source>
        <dbReference type="Proteomes" id="UP001519325"/>
    </source>
</evidence>
<protein>
    <submittedName>
        <fullName evidence="4">Virulence factor Mce-like protein</fullName>
    </submittedName>
</protein>
<feature type="domain" description="Mammalian cell entry C-terminal" evidence="3">
    <location>
        <begin position="139"/>
        <end position="317"/>
    </location>
</feature>
<accession>A0ABS4QML4</accession>
<proteinExistence type="predicted"/>
<evidence type="ECO:0000259" key="3">
    <source>
        <dbReference type="Pfam" id="PF11887"/>
    </source>
</evidence>
<keyword evidence="1" id="KW-1133">Transmembrane helix</keyword>
<dbReference type="InterPro" id="IPR003399">
    <property type="entry name" value="Mce/MlaD"/>
</dbReference>
<evidence type="ECO:0000256" key="1">
    <source>
        <dbReference type="SAM" id="Phobius"/>
    </source>
</evidence>
<evidence type="ECO:0000259" key="2">
    <source>
        <dbReference type="Pfam" id="PF02470"/>
    </source>
</evidence>